<dbReference type="InterPro" id="IPR002808">
    <property type="entry name" value="AdoCbi_amidolase"/>
</dbReference>
<organism evidence="1 2">
    <name type="scientific">Magnetospirillum molischianum DSM 120</name>
    <dbReference type="NCBI Taxonomy" id="1150626"/>
    <lineage>
        <taxon>Bacteria</taxon>
        <taxon>Pseudomonadati</taxon>
        <taxon>Pseudomonadota</taxon>
        <taxon>Alphaproteobacteria</taxon>
        <taxon>Rhodospirillales</taxon>
        <taxon>Rhodospirillaceae</taxon>
        <taxon>Magnetospirillum</taxon>
    </lineage>
</organism>
<dbReference type="STRING" id="1150626.PHAMO_270258"/>
<proteinExistence type="predicted"/>
<sequence>MSRLFSVETRQPWLIVRFASRWRTVGWSLTHPGFAAVDTIAWLEVCDADLPLGVDPIDLLNRRLDAAGLGGALGLMTARDIRRHHCAMAGDGEDQAEALVTLGLTNGAVLCSDGVPRNVMTATPVGTINLLVAVARPLSEAALLEALSMATMARTAALLAEDGRIVGTGTDCIVIACPASDSSEPDSFAGLHTPIGQAIVTAVFQATRLARETWEHENPQTLALSRSIRPA</sequence>
<dbReference type="EMBL" id="CAHP01000020">
    <property type="protein sequence ID" value="CCG41417.1"/>
    <property type="molecule type" value="Genomic_DNA"/>
</dbReference>
<accession>H8FSS9</accession>
<keyword evidence="2" id="KW-1185">Reference proteome</keyword>
<reference evidence="1 2" key="1">
    <citation type="journal article" date="2012" name="J. Bacteriol.">
        <title>Draft Genome Sequence of the Purple Photosynthetic Bacterium Phaeospirillum molischianum DSM120, a Particularly Versatile Bacterium.</title>
        <authorList>
            <person name="Duquesne K."/>
            <person name="Prima V."/>
            <person name="Ji B."/>
            <person name="Rouy Z."/>
            <person name="Medigue C."/>
            <person name="Talla E."/>
            <person name="Sturgis J.N."/>
        </authorList>
    </citation>
    <scope>NUCLEOTIDE SEQUENCE [LARGE SCALE GENOMIC DNA]</scope>
    <source>
        <strain evidence="2">DSM120</strain>
    </source>
</reference>
<dbReference type="Proteomes" id="UP000004169">
    <property type="component" value="Unassembled WGS sequence"/>
</dbReference>
<dbReference type="InterPro" id="IPR052209">
    <property type="entry name" value="CbiZ"/>
</dbReference>
<evidence type="ECO:0000313" key="1">
    <source>
        <dbReference type="EMBL" id="CCG41417.1"/>
    </source>
</evidence>
<comment type="caution">
    <text evidence="1">The sequence shown here is derived from an EMBL/GenBank/DDBJ whole genome shotgun (WGS) entry which is preliminary data.</text>
</comment>
<dbReference type="AlphaFoldDB" id="H8FSS9"/>
<name>H8FSS9_MAGML</name>
<evidence type="ECO:0008006" key="3">
    <source>
        <dbReference type="Google" id="ProtNLM"/>
    </source>
</evidence>
<dbReference type="RefSeq" id="WP_002728493.1">
    <property type="nucleotide sequence ID" value="NZ_CAHP01000020.1"/>
</dbReference>
<gene>
    <name evidence="1" type="ORF">PHAMO_270258</name>
</gene>
<dbReference type="Pfam" id="PF01955">
    <property type="entry name" value="CbiZ"/>
    <property type="match status" value="1"/>
</dbReference>
<evidence type="ECO:0000313" key="2">
    <source>
        <dbReference type="Proteomes" id="UP000004169"/>
    </source>
</evidence>
<dbReference type="PANTHER" id="PTHR35336:SF5">
    <property type="entry name" value="ADENOSYLCOBINAMIDE AMIDOHYDROLASE"/>
    <property type="match status" value="1"/>
</dbReference>
<dbReference type="eggNOG" id="COG1865">
    <property type="taxonomic scope" value="Bacteria"/>
</dbReference>
<protein>
    <recommendedName>
        <fullName evidence="3">Adenosylcobinamide amidohydrolase</fullName>
    </recommendedName>
</protein>
<dbReference type="PANTHER" id="PTHR35336">
    <property type="entry name" value="ADENOSYLCOBINAMIDE AMIDOHYDROLASE"/>
    <property type="match status" value="1"/>
</dbReference>